<comment type="caution">
    <text evidence="5">The sequence shown here is derived from an EMBL/GenBank/DDBJ whole genome shotgun (WGS) entry which is preliminary data.</text>
</comment>
<sequence>MRVLIAPDSFKGTIDAVAAANRLAEGWRLASPCDEIWCLPLADGGEGTVDVLPQARRVPVQVIDAIGRPRTACWSLLAGGTAVVELAVACGLPLLPAPDPLGASTFGFGQLLRSAAGHPGVTRIVAALGGSASTDGGSGALAALGARLFTEDGSVLPRGGAALRHMARADLTELISPPSGGVVCLADVSTPLLGPTGAAHRFGPQKGAGLGEILVLEDGLRRWASVLGGDPDAAGAGAAGGTTFGLVQGWGATAESGSRFVADLVGLESALRWADLVITGEGRLDEQSWTGKVVGNVVASAQECDVALVVGERACELPAGVRQCVSLVEMAGDPALALAEPGTWLRVAGRTLAEGMR</sequence>
<protein>
    <submittedName>
        <fullName evidence="5">Glycerate kinase</fullName>
    </submittedName>
</protein>
<dbReference type="GO" id="GO:0016301">
    <property type="term" value="F:kinase activity"/>
    <property type="evidence" value="ECO:0007669"/>
    <property type="project" value="UniProtKB-KW"/>
</dbReference>
<evidence type="ECO:0000313" key="6">
    <source>
        <dbReference type="Proteomes" id="UP000649573"/>
    </source>
</evidence>
<evidence type="ECO:0000256" key="1">
    <source>
        <dbReference type="ARBA" id="ARBA00006284"/>
    </source>
</evidence>
<evidence type="ECO:0000256" key="4">
    <source>
        <dbReference type="PIRNR" id="PIRNR006078"/>
    </source>
</evidence>
<dbReference type="InterPro" id="IPR004381">
    <property type="entry name" value="Glycerate_kinase"/>
</dbReference>
<dbReference type="InterPro" id="IPR018197">
    <property type="entry name" value="Glycerate_kinase_RE-like"/>
</dbReference>
<dbReference type="SUPFAM" id="SSF110738">
    <property type="entry name" value="Glycerate kinase I"/>
    <property type="match status" value="1"/>
</dbReference>
<keyword evidence="3 4" id="KW-0418">Kinase</keyword>
<dbReference type="InterPro" id="IPR036129">
    <property type="entry name" value="Glycerate_kinase_sf"/>
</dbReference>
<proteinExistence type="inferred from homology"/>
<dbReference type="Pfam" id="PF02595">
    <property type="entry name" value="Gly_kinase"/>
    <property type="match status" value="1"/>
</dbReference>
<organism evidence="5 6">
    <name type="scientific">Lentzea flava</name>
    <dbReference type="NCBI Taxonomy" id="103732"/>
    <lineage>
        <taxon>Bacteria</taxon>
        <taxon>Bacillati</taxon>
        <taxon>Actinomycetota</taxon>
        <taxon>Actinomycetes</taxon>
        <taxon>Pseudonocardiales</taxon>
        <taxon>Pseudonocardiaceae</taxon>
        <taxon>Lentzea</taxon>
    </lineage>
</organism>
<dbReference type="EMBL" id="BMRE01000016">
    <property type="protein sequence ID" value="GGU43413.1"/>
    <property type="molecule type" value="Genomic_DNA"/>
</dbReference>
<name>A0ABQ2UN07_9PSEU</name>
<dbReference type="InterPro" id="IPR018193">
    <property type="entry name" value="Glyc_kinase_flavodox-like_fold"/>
</dbReference>
<evidence type="ECO:0000256" key="2">
    <source>
        <dbReference type="ARBA" id="ARBA00022679"/>
    </source>
</evidence>
<reference evidence="6" key="1">
    <citation type="journal article" date="2019" name="Int. J. Syst. Evol. Microbiol.">
        <title>The Global Catalogue of Microorganisms (GCM) 10K type strain sequencing project: providing services to taxonomists for standard genome sequencing and annotation.</title>
        <authorList>
            <consortium name="The Broad Institute Genomics Platform"/>
            <consortium name="The Broad Institute Genome Sequencing Center for Infectious Disease"/>
            <person name="Wu L."/>
            <person name="Ma J."/>
        </authorList>
    </citation>
    <scope>NUCLEOTIDE SEQUENCE [LARGE SCALE GENOMIC DNA]</scope>
    <source>
        <strain evidence="6">JCM 3296</strain>
    </source>
</reference>
<dbReference type="PIRSF" id="PIRSF006078">
    <property type="entry name" value="GlxK"/>
    <property type="match status" value="1"/>
</dbReference>
<evidence type="ECO:0000313" key="5">
    <source>
        <dbReference type="EMBL" id="GGU43413.1"/>
    </source>
</evidence>
<dbReference type="PANTHER" id="PTHR21599:SF0">
    <property type="entry name" value="GLYCERATE KINASE"/>
    <property type="match status" value="1"/>
</dbReference>
<accession>A0ABQ2UN07</accession>
<dbReference type="NCBIfam" id="TIGR00045">
    <property type="entry name" value="glycerate kinase"/>
    <property type="match status" value="1"/>
</dbReference>
<comment type="similarity">
    <text evidence="1 4">Belongs to the glycerate kinase type-1 family.</text>
</comment>
<gene>
    <name evidence="5" type="primary">glxK</name>
    <name evidence="5" type="ORF">GCM10010178_39890</name>
</gene>
<dbReference type="Proteomes" id="UP000649573">
    <property type="component" value="Unassembled WGS sequence"/>
</dbReference>
<dbReference type="Gene3D" id="3.90.1510.10">
    <property type="entry name" value="Glycerate kinase, domain 2"/>
    <property type="match status" value="1"/>
</dbReference>
<keyword evidence="2 4" id="KW-0808">Transferase</keyword>
<dbReference type="RefSeq" id="WP_189255208.1">
    <property type="nucleotide sequence ID" value="NZ_BMRE01000016.1"/>
</dbReference>
<dbReference type="PANTHER" id="PTHR21599">
    <property type="entry name" value="GLYCERATE KINASE"/>
    <property type="match status" value="1"/>
</dbReference>
<dbReference type="Gene3D" id="3.40.50.10350">
    <property type="entry name" value="Glycerate kinase, domain 1"/>
    <property type="match status" value="1"/>
</dbReference>
<evidence type="ECO:0000256" key="3">
    <source>
        <dbReference type="ARBA" id="ARBA00022777"/>
    </source>
</evidence>
<keyword evidence="6" id="KW-1185">Reference proteome</keyword>